<organism evidence="1 2">
    <name type="scientific">Cryptococcus depauperatus CBS 7841</name>
    <dbReference type="NCBI Taxonomy" id="1295531"/>
    <lineage>
        <taxon>Eukaryota</taxon>
        <taxon>Fungi</taxon>
        <taxon>Dikarya</taxon>
        <taxon>Basidiomycota</taxon>
        <taxon>Agaricomycotina</taxon>
        <taxon>Tremellomycetes</taxon>
        <taxon>Tremellales</taxon>
        <taxon>Cryptococcaceae</taxon>
        <taxon>Cryptococcus</taxon>
    </lineage>
</organism>
<protein>
    <submittedName>
        <fullName evidence="1">Uncharacterized protein</fullName>
    </submittedName>
</protein>
<reference evidence="1" key="1">
    <citation type="submission" date="2016-06" db="EMBL/GenBank/DDBJ databases">
        <authorList>
            <person name="Cuomo C."/>
            <person name="Litvintseva A."/>
            <person name="Heitman J."/>
            <person name="Chen Y."/>
            <person name="Sun S."/>
            <person name="Springer D."/>
            <person name="Dromer F."/>
            <person name="Young S."/>
            <person name="Zeng Q."/>
            <person name="Chapman S."/>
            <person name="Gujja S."/>
            <person name="Saif S."/>
            <person name="Birren B."/>
        </authorList>
    </citation>
    <scope>NUCLEOTIDE SEQUENCE</scope>
    <source>
        <strain evidence="1">CBS 7841</strain>
    </source>
</reference>
<proteinExistence type="predicted"/>
<dbReference type="VEuPathDB" id="FungiDB:L203_03930"/>
<dbReference type="RefSeq" id="XP_066068089.1">
    <property type="nucleotide sequence ID" value="XM_066211992.1"/>
</dbReference>
<dbReference type="PROSITE" id="PS50097">
    <property type="entry name" value="BTB"/>
    <property type="match status" value="1"/>
</dbReference>
<dbReference type="SUPFAM" id="SSF54695">
    <property type="entry name" value="POZ domain"/>
    <property type="match status" value="1"/>
</dbReference>
<sequence>MPSDTSENTPDTINNLNRRYQDEDADIILVASDGLRFRVHSYQLRAHSSVFRSMLELCDSSHEIILTDDDIEASDIVCLYLDLSMGHEPDLEATGMVQLGIRCRRLGDFLAKYDAASAKQTFIYALYRWVELEIVSSERVFVVAARMDNRDLCIAALKKGLSWEWKNVASSDEETQAGYAGHSIFDLSAAPLWMIKLTPPTYTLALMRQCRKIGKGMSNEVKNGVIQGFRIELDLLKEGTGGDSSKGIDI</sequence>
<evidence type="ECO:0000313" key="2">
    <source>
        <dbReference type="Proteomes" id="UP000094043"/>
    </source>
</evidence>
<dbReference type="Gene3D" id="3.30.710.10">
    <property type="entry name" value="Potassium Channel Kv1.1, Chain A"/>
    <property type="match status" value="1"/>
</dbReference>
<accession>A0A1E3IDI1</accession>
<dbReference type="OrthoDB" id="2574774at2759"/>
<dbReference type="KEGG" id="cdep:91086780"/>
<gene>
    <name evidence="1" type="ORF">L203_102568</name>
</gene>
<dbReference type="Proteomes" id="UP000094043">
    <property type="component" value="Chromosome 3"/>
</dbReference>
<reference evidence="1" key="2">
    <citation type="journal article" date="2022" name="Elife">
        <title>Obligate sexual reproduction of a homothallic fungus closely related to the Cryptococcus pathogenic species complex.</title>
        <authorList>
            <person name="Passer A.R."/>
            <person name="Clancey S.A."/>
            <person name="Shea T."/>
            <person name="David-Palma M."/>
            <person name="Averette A.F."/>
            <person name="Boekhout T."/>
            <person name="Porcel B.M."/>
            <person name="Nowrousian M."/>
            <person name="Cuomo C.A."/>
            <person name="Sun S."/>
            <person name="Heitman J."/>
            <person name="Coelho M.A."/>
        </authorList>
    </citation>
    <scope>NUCLEOTIDE SEQUENCE</scope>
    <source>
        <strain evidence="1">CBS 7841</strain>
    </source>
</reference>
<dbReference type="EMBL" id="CP143786">
    <property type="protein sequence ID" value="WVN87389.1"/>
    <property type="molecule type" value="Genomic_DNA"/>
</dbReference>
<dbReference type="CDD" id="cd18186">
    <property type="entry name" value="BTB_POZ_ZBTB_KLHL-like"/>
    <property type="match status" value="1"/>
</dbReference>
<dbReference type="InterPro" id="IPR000210">
    <property type="entry name" value="BTB/POZ_dom"/>
</dbReference>
<dbReference type="InterPro" id="IPR011333">
    <property type="entry name" value="SKP1/BTB/POZ_sf"/>
</dbReference>
<name>A0A1E3IDI1_9TREE</name>
<dbReference type="GeneID" id="91086780"/>
<dbReference type="AlphaFoldDB" id="A0A1E3IDI1"/>
<reference evidence="1" key="3">
    <citation type="submission" date="2024-01" db="EMBL/GenBank/DDBJ databases">
        <authorList>
            <person name="Coelho M.A."/>
            <person name="David-Palma M."/>
            <person name="Shea T."/>
            <person name="Sun S."/>
            <person name="Cuomo C.A."/>
            <person name="Heitman J."/>
        </authorList>
    </citation>
    <scope>NUCLEOTIDE SEQUENCE</scope>
    <source>
        <strain evidence="1">CBS 7841</strain>
    </source>
</reference>
<keyword evidence="2" id="KW-1185">Reference proteome</keyword>
<dbReference type="Pfam" id="PF00651">
    <property type="entry name" value="BTB"/>
    <property type="match status" value="1"/>
</dbReference>
<evidence type="ECO:0000313" key="1">
    <source>
        <dbReference type="EMBL" id="WVN87389.1"/>
    </source>
</evidence>